<evidence type="ECO:0000313" key="2">
    <source>
        <dbReference type="Proteomes" id="UP000033980"/>
    </source>
</evidence>
<protein>
    <recommendedName>
        <fullName evidence="3">Resolvase helix-turn-helix domain protein</fullName>
    </recommendedName>
</protein>
<accession>A0A0G1FDQ3</accession>
<sequence>MAYSKSIRKMAVALRQKGYSLSEIAQKLNIAKSTSSSWMINVLLDVEAQQRLKDKKILGQNKAAKVRRNKSQIQNDQDNHDAIYFLSKIRFDSNINLLCCALLYWAEGSKTEARVGFTNSDPKMISSFLYLFRNSFDDIDEKKFRCLVHIHEYHNDEKIKRFWSDTTGIPLTQFLQSYLKPHTSKRKRDGYLGTISIRYYDCRIVRNLKAIYNTLNDHLGV</sequence>
<proteinExistence type="predicted"/>
<evidence type="ECO:0000313" key="1">
    <source>
        <dbReference type="EMBL" id="KKS93256.1"/>
    </source>
</evidence>
<evidence type="ECO:0008006" key="3">
    <source>
        <dbReference type="Google" id="ProtNLM"/>
    </source>
</evidence>
<organism evidence="1 2">
    <name type="scientific">Candidatus Collierbacteria bacterium GW2011_GWC2_43_12</name>
    <dbReference type="NCBI Taxonomy" id="1618390"/>
    <lineage>
        <taxon>Bacteria</taxon>
        <taxon>Candidatus Collieribacteriota</taxon>
    </lineage>
</organism>
<dbReference type="EMBL" id="LCFK01000023">
    <property type="protein sequence ID" value="KKS93256.1"/>
    <property type="molecule type" value="Genomic_DNA"/>
</dbReference>
<reference evidence="1 2" key="1">
    <citation type="journal article" date="2015" name="Nature">
        <title>rRNA introns, odd ribosomes, and small enigmatic genomes across a large radiation of phyla.</title>
        <authorList>
            <person name="Brown C.T."/>
            <person name="Hug L.A."/>
            <person name="Thomas B.C."/>
            <person name="Sharon I."/>
            <person name="Castelle C.J."/>
            <person name="Singh A."/>
            <person name="Wilkins M.J."/>
            <person name="Williams K.H."/>
            <person name="Banfield J.F."/>
        </authorList>
    </citation>
    <scope>NUCLEOTIDE SEQUENCE [LARGE SCALE GENOMIC DNA]</scope>
</reference>
<dbReference type="Proteomes" id="UP000033980">
    <property type="component" value="Unassembled WGS sequence"/>
</dbReference>
<dbReference type="AlphaFoldDB" id="A0A0G1FDQ3"/>
<comment type="caution">
    <text evidence="1">The sequence shown here is derived from an EMBL/GenBank/DDBJ whole genome shotgun (WGS) entry which is preliminary data.</text>
</comment>
<gene>
    <name evidence="1" type="ORF">UV68_C0023G0010</name>
</gene>
<name>A0A0G1FDQ3_9BACT</name>